<protein>
    <recommendedName>
        <fullName evidence="2">Pyridoxamine 5'-phosphate oxidase N-terminal domain-containing protein</fullName>
    </recommendedName>
</protein>
<feature type="domain" description="Pyridoxamine 5'-phosphate oxidase N-terminal" evidence="2">
    <location>
        <begin position="87"/>
        <end position="215"/>
    </location>
</feature>
<dbReference type="Pfam" id="PF01243">
    <property type="entry name" value="PNPOx_N"/>
    <property type="match status" value="1"/>
</dbReference>
<comment type="caution">
    <text evidence="3">The sequence shown here is derived from an EMBL/GenBank/DDBJ whole genome shotgun (WGS) entry which is preliminary data.</text>
</comment>
<accession>A0A8J3J4S5</accession>
<dbReference type="Proteomes" id="UP000612808">
    <property type="component" value="Unassembled WGS sequence"/>
</dbReference>
<dbReference type="GO" id="GO:0005829">
    <property type="term" value="C:cytosol"/>
    <property type="evidence" value="ECO:0007669"/>
    <property type="project" value="TreeGrafter"/>
</dbReference>
<dbReference type="InterPro" id="IPR012349">
    <property type="entry name" value="Split_barrel_FMN-bd"/>
</dbReference>
<reference evidence="3" key="1">
    <citation type="submission" date="2021-01" db="EMBL/GenBank/DDBJ databases">
        <title>Whole genome shotgun sequence of Actinocatenispora rupis NBRC 107355.</title>
        <authorList>
            <person name="Komaki H."/>
            <person name="Tamura T."/>
        </authorList>
    </citation>
    <scope>NUCLEOTIDE SEQUENCE</scope>
    <source>
        <strain evidence="3">NBRC 107355</strain>
    </source>
</reference>
<dbReference type="InterPro" id="IPR011576">
    <property type="entry name" value="Pyridox_Oxase_N"/>
</dbReference>
<keyword evidence="4" id="KW-1185">Reference proteome</keyword>
<evidence type="ECO:0000259" key="2">
    <source>
        <dbReference type="Pfam" id="PF01243"/>
    </source>
</evidence>
<proteinExistence type="predicted"/>
<dbReference type="PANTHER" id="PTHR35176">
    <property type="entry name" value="HEME OXYGENASE HI_0854-RELATED"/>
    <property type="match status" value="1"/>
</dbReference>
<evidence type="ECO:0000256" key="1">
    <source>
        <dbReference type="ARBA" id="ARBA00023002"/>
    </source>
</evidence>
<dbReference type="SUPFAM" id="SSF50475">
    <property type="entry name" value="FMN-binding split barrel"/>
    <property type="match status" value="1"/>
</dbReference>
<dbReference type="Gene3D" id="2.30.110.10">
    <property type="entry name" value="Electron Transport, Fmn-binding Protein, Chain A"/>
    <property type="match status" value="1"/>
</dbReference>
<dbReference type="GO" id="GO:0070967">
    <property type="term" value="F:coenzyme F420 binding"/>
    <property type="evidence" value="ECO:0007669"/>
    <property type="project" value="TreeGrafter"/>
</dbReference>
<dbReference type="PANTHER" id="PTHR35176:SF6">
    <property type="entry name" value="HEME OXYGENASE HI_0854-RELATED"/>
    <property type="match status" value="1"/>
</dbReference>
<evidence type="ECO:0000313" key="3">
    <source>
        <dbReference type="EMBL" id="GID10149.1"/>
    </source>
</evidence>
<dbReference type="InterPro" id="IPR052019">
    <property type="entry name" value="F420H2_bilvrd_red/Heme_oxyg"/>
</dbReference>
<name>A0A8J3J4S5_9ACTN</name>
<dbReference type="EMBL" id="BOMB01000004">
    <property type="protein sequence ID" value="GID10149.1"/>
    <property type="molecule type" value="Genomic_DNA"/>
</dbReference>
<dbReference type="GO" id="GO:0016627">
    <property type="term" value="F:oxidoreductase activity, acting on the CH-CH group of donors"/>
    <property type="evidence" value="ECO:0007669"/>
    <property type="project" value="TreeGrafter"/>
</dbReference>
<organism evidence="3 4">
    <name type="scientific">Actinocatenispora rupis</name>
    <dbReference type="NCBI Taxonomy" id="519421"/>
    <lineage>
        <taxon>Bacteria</taxon>
        <taxon>Bacillati</taxon>
        <taxon>Actinomycetota</taxon>
        <taxon>Actinomycetes</taxon>
        <taxon>Micromonosporales</taxon>
        <taxon>Micromonosporaceae</taxon>
        <taxon>Actinocatenispora</taxon>
    </lineage>
</organism>
<evidence type="ECO:0000313" key="4">
    <source>
        <dbReference type="Proteomes" id="UP000612808"/>
    </source>
</evidence>
<keyword evidence="1" id="KW-0560">Oxidoreductase</keyword>
<gene>
    <name evidence="3" type="ORF">Aru02nite_10380</name>
</gene>
<sequence length="238" mass="26202">MRGLVVEGPGARIFLAHNGIDATGGLQVALNLLDSKRVAPARDHRPCPTAGSGQSLCGRWADHVLMPLTNPWLSGPAPDRDLPPAQLDERILNLLSTQNMAVVATVNEDGSPAATPVRYYSLGFEVFYTSWNASPKSRNLRRDPRVSAAIFAPLVGQASSRGAQLFGTARTVERAAPEADAYWEAFRRQSDHVERGRSLSDPPDDPLTIITPTRIVYTEHWLRRSGYRPRQTWRAPLS</sequence>
<dbReference type="AlphaFoldDB" id="A0A8J3J4S5"/>